<keyword evidence="2" id="KW-1185">Reference proteome</keyword>
<evidence type="ECO:0008006" key="3">
    <source>
        <dbReference type="Google" id="ProtNLM"/>
    </source>
</evidence>
<dbReference type="RefSeq" id="WP_042620434.1">
    <property type="nucleotide sequence ID" value="NZ_CP007790.1"/>
</dbReference>
<name>A0A0B6TPY2_9CORY</name>
<dbReference type="OrthoDB" id="2962349at2"/>
<dbReference type="EMBL" id="CP007790">
    <property type="protein sequence ID" value="AJK67665.1"/>
    <property type="molecule type" value="Genomic_DNA"/>
</dbReference>
<evidence type="ECO:0000313" key="1">
    <source>
        <dbReference type="EMBL" id="AJK67665.1"/>
    </source>
</evidence>
<dbReference type="AlphaFoldDB" id="A0A0B6TPY2"/>
<sequence>MNTEEAEIRTLVSYCEDNLGDPHLWKTPDGYPESLALCIIDSLYSTGSHYTSVVNVIRRYKEKYPAGGKHGAEDLLRSIMEAGGARKWAEDVVQNRKPAHTRPGAPLKAEIIEQAAQLMIDLGIHTVPDLRRVVEEKPQDNPVYYGWKKLPSQSSGVTYNYLLLLAGMQSIKPDRMVLRFLADALGKNTQISNDRACRLLTETAKHLGVEPRVLDHIVWRAASGRELTD</sequence>
<protein>
    <recommendedName>
        <fullName evidence="3">Heme peroxidase superfamily protein</fullName>
    </recommendedName>
</protein>
<organism evidence="1 2">
    <name type="scientific">Corynebacterium marinum DSM 44953</name>
    <dbReference type="NCBI Taxonomy" id="1224162"/>
    <lineage>
        <taxon>Bacteria</taxon>
        <taxon>Bacillati</taxon>
        <taxon>Actinomycetota</taxon>
        <taxon>Actinomycetes</taxon>
        <taxon>Mycobacteriales</taxon>
        <taxon>Corynebacteriaceae</taxon>
        <taxon>Corynebacterium</taxon>
    </lineage>
</organism>
<evidence type="ECO:0000313" key="2">
    <source>
        <dbReference type="Proteomes" id="UP000031928"/>
    </source>
</evidence>
<proteinExistence type="predicted"/>
<dbReference type="Proteomes" id="UP000031928">
    <property type="component" value="Chromosome"/>
</dbReference>
<dbReference type="HOGENOM" id="CLU_090254_0_0_11"/>
<accession>A0A0B6TPY2</accession>
<dbReference type="STRING" id="1224162.B840_00110"/>
<dbReference type="KEGG" id="cmq:B840_00110"/>
<reference evidence="1 2" key="1">
    <citation type="submission" date="2014-05" db="EMBL/GenBank/DDBJ databases">
        <title>Complete genome sequence of Corynebacterium marinum DSM 44953.</title>
        <authorList>
            <person name="Schaffert L."/>
            <person name="Albersmeier A."/>
            <person name="Kalinowski J."/>
            <person name="Ruckert C."/>
        </authorList>
    </citation>
    <scope>NUCLEOTIDE SEQUENCE [LARGE SCALE GENOMIC DNA]</scope>
    <source>
        <strain evidence="1 2">DSM 44953</strain>
    </source>
</reference>
<gene>
    <name evidence="1" type="ORF">B840_00110</name>
</gene>